<keyword evidence="1" id="KW-0472">Membrane</keyword>
<feature type="transmembrane region" description="Helical" evidence="1">
    <location>
        <begin position="15"/>
        <end position="40"/>
    </location>
</feature>
<comment type="caution">
    <text evidence="2">The sequence shown here is derived from an EMBL/GenBank/DDBJ whole genome shotgun (WGS) entry which is preliminary data.</text>
</comment>
<dbReference type="Proteomes" id="UP000467635">
    <property type="component" value="Unassembled WGS sequence"/>
</dbReference>
<sequence length="56" mass="6247">MFLALKEIKHEKLRYGLIIAMIALISYLIFILTSLALGLAQENTAAIDGWKIKSVV</sequence>
<proteinExistence type="predicted"/>
<gene>
    <name evidence="2" type="ORF">GKC33_05405</name>
</gene>
<dbReference type="EMBL" id="WKKX01000188">
    <property type="protein sequence ID" value="MSE08169.1"/>
    <property type="molecule type" value="Genomic_DNA"/>
</dbReference>
<organism evidence="2 3">
    <name type="scientific">Ligilactobacillus salivarius</name>
    <dbReference type="NCBI Taxonomy" id="1624"/>
    <lineage>
        <taxon>Bacteria</taxon>
        <taxon>Bacillati</taxon>
        <taxon>Bacillota</taxon>
        <taxon>Bacilli</taxon>
        <taxon>Lactobacillales</taxon>
        <taxon>Lactobacillaceae</taxon>
        <taxon>Ligilactobacillus</taxon>
    </lineage>
</organism>
<feature type="non-terminal residue" evidence="2">
    <location>
        <position position="56"/>
    </location>
</feature>
<evidence type="ECO:0000313" key="3">
    <source>
        <dbReference type="Proteomes" id="UP000467635"/>
    </source>
</evidence>
<keyword evidence="1" id="KW-1133">Transmembrane helix</keyword>
<keyword evidence="1" id="KW-0812">Transmembrane</keyword>
<protein>
    <submittedName>
        <fullName evidence="2">ABC transporter permease</fullName>
    </submittedName>
</protein>
<dbReference type="AlphaFoldDB" id="A0A7X2SS73"/>
<reference evidence="2 3" key="1">
    <citation type="submission" date="2019-11" db="EMBL/GenBank/DDBJ databases">
        <title>Draft Genome Sequence of Plant Growth-Promoting Rhizosphere-Associated Bacteria.</title>
        <authorList>
            <person name="Vasilyev I.Y."/>
            <person name="Radchenko V."/>
            <person name="Ilnitskaya E.V."/>
        </authorList>
    </citation>
    <scope>NUCLEOTIDE SEQUENCE [LARGE SCALE GENOMIC DNA]</scope>
    <source>
        <strain evidence="2 3">VRA_01-1sq_f</strain>
    </source>
</reference>
<evidence type="ECO:0000313" key="2">
    <source>
        <dbReference type="EMBL" id="MSE08169.1"/>
    </source>
</evidence>
<evidence type="ECO:0000256" key="1">
    <source>
        <dbReference type="SAM" id="Phobius"/>
    </source>
</evidence>
<name>A0A7X2SS73_9LACO</name>
<accession>A0A7X2SS73</accession>